<feature type="domain" description="Low molecular weight protein antigen 6 PH" evidence="2">
    <location>
        <begin position="53"/>
        <end position="108"/>
    </location>
</feature>
<dbReference type="Proteomes" id="UP000198243">
    <property type="component" value="Chromosome I"/>
</dbReference>
<accession>A0A1C4VH37</accession>
<keyword evidence="1" id="KW-1133">Transmembrane helix</keyword>
<keyword evidence="4" id="KW-1185">Reference proteome</keyword>
<evidence type="ECO:0000259" key="2">
    <source>
        <dbReference type="Pfam" id="PF10756"/>
    </source>
</evidence>
<dbReference type="EMBL" id="LT607412">
    <property type="protein sequence ID" value="SCE83278.1"/>
    <property type="molecule type" value="Genomic_DNA"/>
</dbReference>
<evidence type="ECO:0000313" key="3">
    <source>
        <dbReference type="EMBL" id="SCE83278.1"/>
    </source>
</evidence>
<protein>
    <submittedName>
        <fullName evidence="3">PH domain-containing protein</fullName>
    </submittedName>
</protein>
<dbReference type="RefSeq" id="WP_089018031.1">
    <property type="nucleotide sequence ID" value="NZ_LT607412.1"/>
</dbReference>
<gene>
    <name evidence="3" type="ORF">GA0070607_2118</name>
</gene>
<feature type="transmembrane region" description="Helical" evidence="1">
    <location>
        <begin position="27"/>
        <end position="48"/>
    </location>
</feature>
<dbReference type="InterPro" id="IPR019692">
    <property type="entry name" value="CFP-6_PH"/>
</dbReference>
<reference evidence="4" key="1">
    <citation type="submission" date="2016-06" db="EMBL/GenBank/DDBJ databases">
        <authorList>
            <person name="Varghese N."/>
            <person name="Submissions Spin"/>
        </authorList>
    </citation>
    <scope>NUCLEOTIDE SEQUENCE [LARGE SCALE GENOMIC DNA]</scope>
    <source>
        <strain evidence="4">DSM 44875</strain>
    </source>
</reference>
<sequence length="137" mass="14742">MYQVWKVSPLGRFGVLALIPLLGTFTWLAWGNVFVSLLAGLGGLVSWFRFAFRPAVTLTDTEVIVRNPNGSQHVSLNDVAKVEPGYGGLTITTSTGGHVVAWAVQKSNLAKWTGRQTRADEVAASITAASRSRAVTR</sequence>
<dbReference type="AlphaFoldDB" id="A0A1C4VH37"/>
<dbReference type="Pfam" id="PF10756">
    <property type="entry name" value="bPH_6"/>
    <property type="match status" value="1"/>
</dbReference>
<dbReference type="OrthoDB" id="3401377at2"/>
<keyword evidence="1" id="KW-0812">Transmembrane</keyword>
<name>A0A1C4VH37_9ACTN</name>
<keyword evidence="1" id="KW-0472">Membrane</keyword>
<evidence type="ECO:0000313" key="4">
    <source>
        <dbReference type="Proteomes" id="UP000198243"/>
    </source>
</evidence>
<proteinExistence type="predicted"/>
<organism evidence="3 4">
    <name type="scientific">Micromonospora coriariae</name>
    <dbReference type="NCBI Taxonomy" id="285665"/>
    <lineage>
        <taxon>Bacteria</taxon>
        <taxon>Bacillati</taxon>
        <taxon>Actinomycetota</taxon>
        <taxon>Actinomycetes</taxon>
        <taxon>Micromonosporales</taxon>
        <taxon>Micromonosporaceae</taxon>
        <taxon>Micromonospora</taxon>
    </lineage>
</organism>
<evidence type="ECO:0000256" key="1">
    <source>
        <dbReference type="SAM" id="Phobius"/>
    </source>
</evidence>